<comment type="caution">
    <text evidence="2">The sequence shown here is derived from an EMBL/GenBank/DDBJ whole genome shotgun (WGS) entry which is preliminary data.</text>
</comment>
<accession>A0A9P7ASW4</accession>
<feature type="region of interest" description="Disordered" evidence="1">
    <location>
        <begin position="126"/>
        <end position="164"/>
    </location>
</feature>
<dbReference type="OrthoDB" id="3253416at2759"/>
<reference evidence="2" key="1">
    <citation type="journal article" date="2020" name="New Phytol.">
        <title>Comparative genomics reveals dynamic genome evolution in host specialist ectomycorrhizal fungi.</title>
        <authorList>
            <person name="Lofgren L.A."/>
            <person name="Nguyen N.H."/>
            <person name="Vilgalys R."/>
            <person name="Ruytinx J."/>
            <person name="Liao H.L."/>
            <person name="Branco S."/>
            <person name="Kuo A."/>
            <person name="LaButti K."/>
            <person name="Lipzen A."/>
            <person name="Andreopoulos W."/>
            <person name="Pangilinan J."/>
            <person name="Riley R."/>
            <person name="Hundley H."/>
            <person name="Na H."/>
            <person name="Barry K."/>
            <person name="Grigoriev I.V."/>
            <person name="Stajich J.E."/>
            <person name="Kennedy P.G."/>
        </authorList>
    </citation>
    <scope>NUCLEOTIDE SEQUENCE</scope>
    <source>
        <strain evidence="2">MN1</strain>
    </source>
</reference>
<evidence type="ECO:0000256" key="1">
    <source>
        <dbReference type="SAM" id="MobiDB-lite"/>
    </source>
</evidence>
<keyword evidence="3" id="KW-1185">Reference proteome</keyword>
<feature type="compositionally biased region" description="Low complexity" evidence="1">
    <location>
        <begin position="148"/>
        <end position="158"/>
    </location>
</feature>
<proteinExistence type="predicted"/>
<dbReference type="GeneID" id="64635439"/>
<name>A0A9P7ASW4_9AGAM</name>
<evidence type="ECO:0000313" key="3">
    <source>
        <dbReference type="Proteomes" id="UP000807769"/>
    </source>
</evidence>
<organism evidence="2 3">
    <name type="scientific">Suillus subaureus</name>
    <dbReference type="NCBI Taxonomy" id="48587"/>
    <lineage>
        <taxon>Eukaryota</taxon>
        <taxon>Fungi</taxon>
        <taxon>Dikarya</taxon>
        <taxon>Basidiomycota</taxon>
        <taxon>Agaricomycotina</taxon>
        <taxon>Agaricomycetes</taxon>
        <taxon>Agaricomycetidae</taxon>
        <taxon>Boletales</taxon>
        <taxon>Suillineae</taxon>
        <taxon>Suillaceae</taxon>
        <taxon>Suillus</taxon>
    </lineage>
</organism>
<gene>
    <name evidence="2" type="ORF">BJ212DRAFT_1489595</name>
</gene>
<protein>
    <submittedName>
        <fullName evidence="2">Uncharacterized protein</fullName>
    </submittedName>
</protein>
<dbReference type="Proteomes" id="UP000807769">
    <property type="component" value="Unassembled WGS sequence"/>
</dbReference>
<sequence>MVLNSIEPQHLGLKLEAFVISKLDEHVTLNCQWPLNKLISECCELIQDNLEFILMEKNVSGKVKMNYTNYEHAIVERHGVELTKWPLPGGVKNPLKWVSLSDEELVKRMKDNRDRHAHGEQVYVQRKARACVSQPKSKATVNTDDELSSSSSSSSSSDLDSDSD</sequence>
<dbReference type="RefSeq" id="XP_041185280.1">
    <property type="nucleotide sequence ID" value="XM_041341423.1"/>
</dbReference>
<evidence type="ECO:0000313" key="2">
    <source>
        <dbReference type="EMBL" id="KAG1795854.1"/>
    </source>
</evidence>
<dbReference type="EMBL" id="JABBWG010000298">
    <property type="protein sequence ID" value="KAG1795854.1"/>
    <property type="molecule type" value="Genomic_DNA"/>
</dbReference>
<dbReference type="AlphaFoldDB" id="A0A9P7ASW4"/>